<evidence type="ECO:0000256" key="5">
    <source>
        <dbReference type="ARBA" id="ARBA00023088"/>
    </source>
</evidence>
<feature type="compositionally biased region" description="Low complexity" evidence="6">
    <location>
        <begin position="209"/>
        <end position="228"/>
    </location>
</feature>
<dbReference type="Proteomes" id="UP001596310">
    <property type="component" value="Unassembled WGS sequence"/>
</dbReference>
<dbReference type="EMBL" id="JBHSSM010000021">
    <property type="protein sequence ID" value="MFC6315818.1"/>
    <property type="molecule type" value="Genomic_DNA"/>
</dbReference>
<dbReference type="PROSITE" id="PS50847">
    <property type="entry name" value="GRAM_POS_ANCHORING"/>
    <property type="match status" value="1"/>
</dbReference>
<dbReference type="NCBIfam" id="TIGR01167">
    <property type="entry name" value="LPXTG_anchor"/>
    <property type="match status" value="1"/>
</dbReference>
<keyword evidence="1" id="KW-0134">Cell wall</keyword>
<keyword evidence="5" id="KW-0572">Peptidoglycan-anchor</keyword>
<evidence type="ECO:0000313" key="10">
    <source>
        <dbReference type="Proteomes" id="UP001596310"/>
    </source>
</evidence>
<evidence type="ECO:0000256" key="1">
    <source>
        <dbReference type="ARBA" id="ARBA00022512"/>
    </source>
</evidence>
<keyword evidence="3" id="KW-0732">Signal</keyword>
<keyword evidence="4" id="KW-0677">Repeat</keyword>
<accession>A0ABW1URA3</accession>
<feature type="region of interest" description="Disordered" evidence="6">
    <location>
        <begin position="148"/>
        <end position="231"/>
    </location>
</feature>
<keyword evidence="2" id="KW-0964">Secreted</keyword>
<protein>
    <submittedName>
        <fullName evidence="9">MucBP domain-containing protein</fullName>
    </submittedName>
</protein>
<dbReference type="Gene3D" id="3.10.20.320">
    <property type="entry name" value="Putative peptidoglycan bound protein (lpxtg motif)"/>
    <property type="match status" value="1"/>
</dbReference>
<keyword evidence="7" id="KW-0812">Transmembrane</keyword>
<dbReference type="InterPro" id="IPR019931">
    <property type="entry name" value="LPXTG_anchor"/>
</dbReference>
<dbReference type="Pfam" id="PF06458">
    <property type="entry name" value="MucBP"/>
    <property type="match status" value="1"/>
</dbReference>
<evidence type="ECO:0000259" key="8">
    <source>
        <dbReference type="PROSITE" id="PS50847"/>
    </source>
</evidence>
<evidence type="ECO:0000256" key="2">
    <source>
        <dbReference type="ARBA" id="ARBA00022525"/>
    </source>
</evidence>
<feature type="region of interest" description="Disordered" evidence="6">
    <location>
        <begin position="1"/>
        <end position="29"/>
    </location>
</feature>
<organism evidence="9 10">
    <name type="scientific">Lapidilactobacillus achengensis</name>
    <dbReference type="NCBI Taxonomy" id="2486000"/>
    <lineage>
        <taxon>Bacteria</taxon>
        <taxon>Bacillati</taxon>
        <taxon>Bacillota</taxon>
        <taxon>Bacilli</taxon>
        <taxon>Lactobacillales</taxon>
        <taxon>Lactobacillaceae</taxon>
        <taxon>Lapidilactobacillus</taxon>
    </lineage>
</organism>
<sequence>MNSTTRPQKQPPSPSTIKPQMGSPIGTPATVEVDPGATSVTIPATNLAGIGNYELSKDYTLGTDGTLVLPLTDGQTSVTLKYTLKQASITVKSVDENGKEIGTETQSDVIGTKTDIEAPKINGYTVKSDNMKTVIFGTDTEITFTYKKNASPAPTDPTNPTNPTDPDTTNPTDPNPTDPDTTNPTTPTDPERPTLPITGGETGGNQEQPTTDPVTGTTDPTNPTGPTTAVKPILPATGVTTKTTLPQTGERHHVLAAWLSAAGVALAGVAAVAVIVTRKRRD</sequence>
<keyword evidence="10" id="KW-1185">Reference proteome</keyword>
<evidence type="ECO:0000256" key="7">
    <source>
        <dbReference type="SAM" id="Phobius"/>
    </source>
</evidence>
<gene>
    <name evidence="9" type="ORF">ACFQHW_09620</name>
</gene>
<evidence type="ECO:0000256" key="3">
    <source>
        <dbReference type="ARBA" id="ARBA00022729"/>
    </source>
</evidence>
<dbReference type="RefSeq" id="WP_379861714.1">
    <property type="nucleotide sequence ID" value="NZ_JBHSSM010000021.1"/>
</dbReference>
<feature type="domain" description="Gram-positive cocci surface proteins LPxTG" evidence="8">
    <location>
        <begin position="245"/>
        <end position="282"/>
    </location>
</feature>
<evidence type="ECO:0000256" key="4">
    <source>
        <dbReference type="ARBA" id="ARBA00022737"/>
    </source>
</evidence>
<proteinExistence type="predicted"/>
<comment type="caution">
    <text evidence="9">The sequence shown here is derived from an EMBL/GenBank/DDBJ whole genome shotgun (WGS) entry which is preliminary data.</text>
</comment>
<feature type="transmembrane region" description="Helical" evidence="7">
    <location>
        <begin position="255"/>
        <end position="276"/>
    </location>
</feature>
<reference evidence="10" key="1">
    <citation type="journal article" date="2019" name="Int. J. Syst. Evol. Microbiol.">
        <title>The Global Catalogue of Microorganisms (GCM) 10K type strain sequencing project: providing services to taxonomists for standard genome sequencing and annotation.</title>
        <authorList>
            <consortium name="The Broad Institute Genomics Platform"/>
            <consortium name="The Broad Institute Genome Sequencing Center for Infectious Disease"/>
            <person name="Wu L."/>
            <person name="Ma J."/>
        </authorList>
    </citation>
    <scope>NUCLEOTIDE SEQUENCE [LARGE SCALE GENOMIC DNA]</scope>
    <source>
        <strain evidence="10">CCM 8897</strain>
    </source>
</reference>
<evidence type="ECO:0000313" key="9">
    <source>
        <dbReference type="EMBL" id="MFC6315818.1"/>
    </source>
</evidence>
<name>A0ABW1URA3_9LACO</name>
<dbReference type="InterPro" id="IPR009459">
    <property type="entry name" value="MucBP_dom"/>
</dbReference>
<keyword evidence="7" id="KW-1133">Transmembrane helix</keyword>
<evidence type="ECO:0000256" key="6">
    <source>
        <dbReference type="SAM" id="MobiDB-lite"/>
    </source>
</evidence>
<feature type="compositionally biased region" description="Low complexity" evidence="6">
    <location>
        <begin position="156"/>
        <end position="172"/>
    </location>
</feature>
<feature type="compositionally biased region" description="Low complexity" evidence="6">
    <location>
        <begin position="178"/>
        <end position="188"/>
    </location>
</feature>
<keyword evidence="7" id="KW-0472">Membrane</keyword>